<dbReference type="PANTHER" id="PTHR43479">
    <property type="entry name" value="ACREF/ENVCD OPERON REPRESSOR-RELATED"/>
    <property type="match status" value="1"/>
</dbReference>
<gene>
    <name evidence="2" type="ORF">acsn021_15680</name>
</gene>
<dbReference type="SUPFAM" id="SSF46689">
    <property type="entry name" value="Homeodomain-like"/>
    <property type="match status" value="1"/>
</dbReference>
<sequence>MNENPGAKERIMEVVIKLLQEQKDISKITNRQIAEMAGVNSALINYYYQSKENLVNIAVGYCMEDIAKTILESSTGEKHPVCRVKNLVKAISSFAFSNYTFAEIAFSSELKHGSINTINIIIPVLKEIFGDKKTDTELKLMAFQLIIPMQVMFLNASEYANYLFYDIWNTSSRNELLDKLVNNMFDNYLEELGC</sequence>
<keyword evidence="1" id="KW-0238">DNA-binding</keyword>
<reference evidence="2 3" key="1">
    <citation type="journal article" date="2016" name="Int. J. Syst. Evol. Microbiol.">
        <title>Descriptions of Anaerotaenia torta gen. nov., sp. nov. and Anaerocolumna cellulosilytica gen. nov., sp. nov. isolated from a methanogenic reactor of cattle waste.</title>
        <authorList>
            <person name="Uek A."/>
            <person name="Ohtaki Y."/>
            <person name="Kaku N."/>
            <person name="Ueki K."/>
        </authorList>
    </citation>
    <scope>NUCLEOTIDE SEQUENCE [LARGE SCALE GENOMIC DNA]</scope>
    <source>
        <strain evidence="2 3">SN021</strain>
    </source>
</reference>
<dbReference type="Pfam" id="PF00440">
    <property type="entry name" value="TetR_N"/>
    <property type="match status" value="1"/>
</dbReference>
<dbReference type="RefSeq" id="WP_184093616.1">
    <property type="nucleotide sequence ID" value="NZ_AP023367.1"/>
</dbReference>
<dbReference type="InterPro" id="IPR050624">
    <property type="entry name" value="HTH-type_Tx_Regulator"/>
</dbReference>
<dbReference type="InterPro" id="IPR001647">
    <property type="entry name" value="HTH_TetR"/>
</dbReference>
<dbReference type="PANTHER" id="PTHR43479:SF11">
    <property type="entry name" value="ACREF_ENVCD OPERON REPRESSOR-RELATED"/>
    <property type="match status" value="1"/>
</dbReference>
<dbReference type="KEGG" id="acel:acsn021_15680"/>
<dbReference type="Proteomes" id="UP000515561">
    <property type="component" value="Chromosome"/>
</dbReference>
<dbReference type="Gene3D" id="1.10.357.10">
    <property type="entry name" value="Tetracycline Repressor, domain 2"/>
    <property type="match status" value="1"/>
</dbReference>
<evidence type="ECO:0000313" key="2">
    <source>
        <dbReference type="EMBL" id="BCJ93999.1"/>
    </source>
</evidence>
<dbReference type="EMBL" id="AP023367">
    <property type="protein sequence ID" value="BCJ93999.1"/>
    <property type="molecule type" value="Genomic_DNA"/>
</dbReference>
<organism evidence="2 3">
    <name type="scientific">Anaerocolumna cellulosilytica</name>
    <dbReference type="NCBI Taxonomy" id="433286"/>
    <lineage>
        <taxon>Bacteria</taxon>
        <taxon>Bacillati</taxon>
        <taxon>Bacillota</taxon>
        <taxon>Clostridia</taxon>
        <taxon>Lachnospirales</taxon>
        <taxon>Lachnospiraceae</taxon>
        <taxon>Anaerocolumna</taxon>
    </lineage>
</organism>
<dbReference type="PROSITE" id="PS50977">
    <property type="entry name" value="HTH_TETR_2"/>
    <property type="match status" value="1"/>
</dbReference>
<dbReference type="AlphaFoldDB" id="A0A6S6QY50"/>
<name>A0A6S6QY50_9FIRM</name>
<evidence type="ECO:0000313" key="3">
    <source>
        <dbReference type="Proteomes" id="UP000515561"/>
    </source>
</evidence>
<dbReference type="InterPro" id="IPR009057">
    <property type="entry name" value="Homeodomain-like_sf"/>
</dbReference>
<dbReference type="GO" id="GO:0003677">
    <property type="term" value="F:DNA binding"/>
    <property type="evidence" value="ECO:0007669"/>
    <property type="project" value="UniProtKB-UniRule"/>
</dbReference>
<keyword evidence="3" id="KW-1185">Reference proteome</keyword>
<proteinExistence type="predicted"/>
<accession>A0A6S6QY50</accession>
<evidence type="ECO:0000256" key="1">
    <source>
        <dbReference type="ARBA" id="ARBA00023125"/>
    </source>
</evidence>
<protein>
    <submittedName>
        <fullName evidence="2">Uncharacterized protein</fullName>
    </submittedName>
</protein>